<feature type="compositionally biased region" description="Polar residues" evidence="1">
    <location>
        <begin position="505"/>
        <end position="523"/>
    </location>
</feature>
<evidence type="ECO:0000313" key="3">
    <source>
        <dbReference type="EMBL" id="CAG8522022.1"/>
    </source>
</evidence>
<evidence type="ECO:0000313" key="4">
    <source>
        <dbReference type="Proteomes" id="UP000789572"/>
    </source>
</evidence>
<proteinExistence type="predicted"/>
<dbReference type="InterPro" id="IPR001245">
    <property type="entry name" value="Ser-Thr/Tyr_kinase_cat_dom"/>
</dbReference>
<evidence type="ECO:0000259" key="2">
    <source>
        <dbReference type="PROSITE" id="PS50011"/>
    </source>
</evidence>
<dbReference type="Gene3D" id="1.25.40.10">
    <property type="entry name" value="Tetratricopeptide repeat domain"/>
    <property type="match status" value="1"/>
</dbReference>
<feature type="region of interest" description="Disordered" evidence="1">
    <location>
        <begin position="504"/>
        <end position="525"/>
    </location>
</feature>
<gene>
    <name evidence="3" type="ORF">POCULU_LOCUS3622</name>
</gene>
<reference evidence="3" key="1">
    <citation type="submission" date="2021-06" db="EMBL/GenBank/DDBJ databases">
        <authorList>
            <person name="Kallberg Y."/>
            <person name="Tangrot J."/>
            <person name="Rosling A."/>
        </authorList>
    </citation>
    <scope>NUCLEOTIDE SEQUENCE</scope>
    <source>
        <strain evidence="3">IA702</strain>
    </source>
</reference>
<dbReference type="InterPro" id="IPR011990">
    <property type="entry name" value="TPR-like_helical_dom_sf"/>
</dbReference>
<feature type="domain" description="Protein kinase" evidence="2">
    <location>
        <begin position="247"/>
        <end position="516"/>
    </location>
</feature>
<dbReference type="PRINTS" id="PR00109">
    <property type="entry name" value="TYRKINASE"/>
</dbReference>
<dbReference type="Pfam" id="PF07714">
    <property type="entry name" value="PK_Tyr_Ser-Thr"/>
    <property type="match status" value="1"/>
</dbReference>
<dbReference type="InterPro" id="IPR011009">
    <property type="entry name" value="Kinase-like_dom_sf"/>
</dbReference>
<dbReference type="AlphaFoldDB" id="A0A9N9A7I5"/>
<dbReference type="Gene3D" id="1.10.510.10">
    <property type="entry name" value="Transferase(Phosphotransferase) domain 1"/>
    <property type="match status" value="1"/>
</dbReference>
<organism evidence="3 4">
    <name type="scientific">Paraglomus occultum</name>
    <dbReference type="NCBI Taxonomy" id="144539"/>
    <lineage>
        <taxon>Eukaryota</taxon>
        <taxon>Fungi</taxon>
        <taxon>Fungi incertae sedis</taxon>
        <taxon>Mucoromycota</taxon>
        <taxon>Glomeromycotina</taxon>
        <taxon>Glomeromycetes</taxon>
        <taxon>Paraglomerales</taxon>
        <taxon>Paraglomeraceae</taxon>
        <taxon>Paraglomus</taxon>
    </lineage>
</organism>
<evidence type="ECO:0000256" key="1">
    <source>
        <dbReference type="SAM" id="MobiDB-lite"/>
    </source>
</evidence>
<sequence>MGKFPKNVFSSRSFETVKVGLLLVAQHAPLIGEIATVAGQILDMTQMAHHNKAICKTIHDVVLSNMNFLESLDKEEYGNNKPLEHFLRDVYLPTLVEIATTIAPKKKSTIETVAVYVLSQDDSKALQIASGKLIHIQQHLLVLQGRGHGRMMTKLIEQSDKTIELLSPIVRVLKDAMGICEIQEHAVNLEKLVKIGELQNTMASIPDPSITNALEFRGPSAQSENMRDTIAAVTRNIEIPMKNISDYSREEPFINGKIVRKLYYRQQQVAQKYLGQVNIMDSAERNDINLMIAILKLMDDCENVLKFIGTLQDSGKLYMITQWCENGNLENYLANAPANLDWSIKLKIATGIANGLVFCHDREVLHHDLRSHNVLLDDRLCPKLTGFQLSRFQTASSNNRRPEHLGYFPPEKFADNPQPYRQAGDIYSFGVLLWEIAYQEKPMKDKPPKDIIPIVLAGGRPESSKQIEIIEGYKEIMEEAWSQEPCERPKADEVYGKLLKLSNERAPSSPTVHPSTPRENSVSELPCLDEGVPDIEEIKQLHEDGRYEEAFAKFTKLAEFGNAEAFYYLGLYYQKGLCVEANEAAAMDYYGKAVERGNIESADKYAELSLRRAFKYVEKAASEGHAPCIKKYETMKQLFDQIGDLEAGPNGD</sequence>
<dbReference type="EMBL" id="CAJVPJ010000411">
    <property type="protein sequence ID" value="CAG8522022.1"/>
    <property type="molecule type" value="Genomic_DNA"/>
</dbReference>
<dbReference type="OrthoDB" id="2314769at2759"/>
<dbReference type="GO" id="GO:0004674">
    <property type="term" value="F:protein serine/threonine kinase activity"/>
    <property type="evidence" value="ECO:0007669"/>
    <property type="project" value="TreeGrafter"/>
</dbReference>
<dbReference type="InterPro" id="IPR051681">
    <property type="entry name" value="Ser/Thr_Kinases-Pseudokinases"/>
</dbReference>
<dbReference type="InterPro" id="IPR006597">
    <property type="entry name" value="Sel1-like"/>
</dbReference>
<dbReference type="PROSITE" id="PS00109">
    <property type="entry name" value="PROTEIN_KINASE_TYR"/>
    <property type="match status" value="1"/>
</dbReference>
<dbReference type="SUPFAM" id="SSF81901">
    <property type="entry name" value="HCP-like"/>
    <property type="match status" value="1"/>
</dbReference>
<dbReference type="InterPro" id="IPR000719">
    <property type="entry name" value="Prot_kinase_dom"/>
</dbReference>
<dbReference type="GO" id="GO:0005524">
    <property type="term" value="F:ATP binding"/>
    <property type="evidence" value="ECO:0007669"/>
    <property type="project" value="InterPro"/>
</dbReference>
<dbReference type="PROSITE" id="PS50011">
    <property type="entry name" value="PROTEIN_KINASE_DOM"/>
    <property type="match status" value="1"/>
</dbReference>
<dbReference type="InterPro" id="IPR008266">
    <property type="entry name" value="Tyr_kinase_AS"/>
</dbReference>
<dbReference type="SUPFAM" id="SSF56112">
    <property type="entry name" value="Protein kinase-like (PK-like)"/>
    <property type="match status" value="1"/>
</dbReference>
<protein>
    <submittedName>
        <fullName evidence="3">6239_t:CDS:1</fullName>
    </submittedName>
</protein>
<keyword evidence="4" id="KW-1185">Reference proteome</keyword>
<comment type="caution">
    <text evidence="3">The sequence shown here is derived from an EMBL/GenBank/DDBJ whole genome shotgun (WGS) entry which is preliminary data.</text>
</comment>
<dbReference type="SMART" id="SM00671">
    <property type="entry name" value="SEL1"/>
    <property type="match status" value="1"/>
</dbReference>
<name>A0A9N9A7I5_9GLOM</name>
<accession>A0A9N9A7I5</accession>
<dbReference type="Proteomes" id="UP000789572">
    <property type="component" value="Unassembled WGS sequence"/>
</dbReference>
<dbReference type="PANTHER" id="PTHR44329">
    <property type="entry name" value="SERINE/THREONINE-PROTEIN KINASE TNNI3K-RELATED"/>
    <property type="match status" value="1"/>
</dbReference>